<accession>A0A913XML0</accession>
<dbReference type="OrthoDB" id="5954773at2759"/>
<organism evidence="2 3">
    <name type="scientific">Exaiptasia diaphana</name>
    <name type="common">Tropical sea anemone</name>
    <name type="synonym">Aiptasia pulchella</name>
    <dbReference type="NCBI Taxonomy" id="2652724"/>
    <lineage>
        <taxon>Eukaryota</taxon>
        <taxon>Metazoa</taxon>
        <taxon>Cnidaria</taxon>
        <taxon>Anthozoa</taxon>
        <taxon>Hexacorallia</taxon>
        <taxon>Actiniaria</taxon>
        <taxon>Aiptasiidae</taxon>
        <taxon>Exaiptasia</taxon>
    </lineage>
</organism>
<dbReference type="Proteomes" id="UP000887567">
    <property type="component" value="Unplaced"/>
</dbReference>
<dbReference type="GO" id="GO:0008168">
    <property type="term" value="F:methyltransferase activity"/>
    <property type="evidence" value="ECO:0007669"/>
    <property type="project" value="InterPro"/>
</dbReference>
<dbReference type="KEGG" id="epa:110244842"/>
<dbReference type="SUPFAM" id="SSF56672">
    <property type="entry name" value="DNA/RNA polymerases"/>
    <property type="match status" value="1"/>
</dbReference>
<keyword evidence="3" id="KW-1185">Reference proteome</keyword>
<dbReference type="InterPro" id="IPR015095">
    <property type="entry name" value="AlkB_hom8_N"/>
</dbReference>
<feature type="domain" description="Reverse transcriptase" evidence="1">
    <location>
        <begin position="1"/>
        <end position="147"/>
    </location>
</feature>
<dbReference type="EnsemblMetazoa" id="XM_021051069.1">
    <property type="protein sequence ID" value="XP_020906728.1"/>
    <property type="gene ID" value="LOC110244842"/>
</dbReference>
<evidence type="ECO:0000313" key="2">
    <source>
        <dbReference type="EnsemblMetazoa" id="XP_020906728.1"/>
    </source>
</evidence>
<proteinExistence type="predicted"/>
<reference evidence="2" key="1">
    <citation type="submission" date="2022-11" db="UniProtKB">
        <authorList>
            <consortium name="EnsemblMetazoa"/>
        </authorList>
    </citation>
    <scope>IDENTIFICATION</scope>
</reference>
<dbReference type="OMA" id="ERRAMIC"/>
<dbReference type="GO" id="GO:0016706">
    <property type="term" value="F:2-oxoglutarate-dependent dioxygenase activity"/>
    <property type="evidence" value="ECO:0007669"/>
    <property type="project" value="InterPro"/>
</dbReference>
<evidence type="ECO:0000259" key="1">
    <source>
        <dbReference type="PROSITE" id="PS50878"/>
    </source>
</evidence>
<dbReference type="Pfam" id="PF00078">
    <property type="entry name" value="RVT_1"/>
    <property type="match status" value="1"/>
</dbReference>
<dbReference type="GeneID" id="110244842"/>
<sequence>MGARTSIIRWVCSFLSLRRQAVKLNGVLSKWAQVHAGVPQGTKLRPILFLIMVNDLAQRSPLKSSHWKYVDDITLSEVVSNNTQSVLQTDLDHITSCAKENSMNLNPKKCKELRISFLAKDPDVDQLMVEETHLERVKSHKVLGVTLCDNLKWNLNIDEIVTKASKRLYILRVLKRAKLPTPHLTSIYCALIRSVMEYACSVWNNAIQLYLVQQLERIQRRAMKIILPGFHYETALSRCSLSTLAERRAMICKNTFNAACDNSSILYGNVPPTRQADVARAVSIIFQEAVEVNKEVTGSPVIELGSNLNSKLIKLAPAVSVGGPLAYTGNLTFCCIPQLGILTSQQGEDICMFLKMVIITLVKKGFDFDSGTQIRVFDKKTPAKLPIPPVITGSPPWAIPDISTTGYYL</sequence>
<evidence type="ECO:0000313" key="3">
    <source>
        <dbReference type="Proteomes" id="UP000887567"/>
    </source>
</evidence>
<dbReference type="AlphaFoldDB" id="A0A913XML0"/>
<dbReference type="Pfam" id="PF09004">
    <property type="entry name" value="ALKBH8_N"/>
    <property type="match status" value="1"/>
</dbReference>
<protein>
    <recommendedName>
        <fullName evidence="1">Reverse transcriptase domain-containing protein</fullName>
    </recommendedName>
</protein>
<dbReference type="InterPro" id="IPR000477">
    <property type="entry name" value="RT_dom"/>
</dbReference>
<dbReference type="PROSITE" id="PS50878">
    <property type="entry name" value="RT_POL"/>
    <property type="match status" value="1"/>
</dbReference>
<name>A0A913XML0_EXADI</name>
<dbReference type="RefSeq" id="XP_020906728.1">
    <property type="nucleotide sequence ID" value="XM_021051069.1"/>
</dbReference>
<dbReference type="InterPro" id="IPR043502">
    <property type="entry name" value="DNA/RNA_pol_sf"/>
</dbReference>
<dbReference type="PANTHER" id="PTHR33332">
    <property type="entry name" value="REVERSE TRANSCRIPTASE DOMAIN-CONTAINING PROTEIN"/>
    <property type="match status" value="1"/>
</dbReference>